<feature type="transmembrane region" description="Helical" evidence="1">
    <location>
        <begin position="16"/>
        <end position="36"/>
    </location>
</feature>
<sequence length="172" mass="18474">MGTDGSGRTASRRRSALTGAAATAVLPVAAVVLAGVEAALPWWAVAGPAVLTAGLAGWAGVRISRRRAVRRDALEPGEKVLGTYTVRPPYREHTPPAAHEGPQYQLVVTSRGLQLWERSALLWRHPWPELRVLVDGPRLRVHHEGHEAGHMLLEPPGAAQEIRMVAARHAAG</sequence>
<reference evidence="2 3" key="1">
    <citation type="submission" date="2024-10" db="EMBL/GenBank/DDBJ databases">
        <authorList>
            <person name="Wannawong T."/>
            <person name="Kuncharoen N."/>
            <person name="Mhuantong W."/>
        </authorList>
    </citation>
    <scope>NUCLEOTIDE SEQUENCE [LARGE SCALE GENOMIC DNA]</scope>
    <source>
        <strain evidence="2 3">CALK1-4</strain>
    </source>
</reference>
<evidence type="ECO:0000313" key="2">
    <source>
        <dbReference type="EMBL" id="MFI0573707.1"/>
    </source>
</evidence>
<accession>A0ABW7S3B6</accession>
<organism evidence="2 3">
    <name type="scientific">Streptomyces tendae</name>
    <dbReference type="NCBI Taxonomy" id="1932"/>
    <lineage>
        <taxon>Bacteria</taxon>
        <taxon>Bacillati</taxon>
        <taxon>Actinomycetota</taxon>
        <taxon>Actinomycetes</taxon>
        <taxon>Kitasatosporales</taxon>
        <taxon>Streptomycetaceae</taxon>
        <taxon>Streptomyces</taxon>
    </lineage>
</organism>
<evidence type="ECO:0000256" key="1">
    <source>
        <dbReference type="SAM" id="Phobius"/>
    </source>
</evidence>
<keyword evidence="1" id="KW-0812">Transmembrane</keyword>
<gene>
    <name evidence="2" type="ORF">ACH3YB_18985</name>
</gene>
<evidence type="ECO:0008006" key="4">
    <source>
        <dbReference type="Google" id="ProtNLM"/>
    </source>
</evidence>
<keyword evidence="1" id="KW-1133">Transmembrane helix</keyword>
<proteinExistence type="predicted"/>
<keyword evidence="1" id="KW-0472">Membrane</keyword>
<evidence type="ECO:0000313" key="3">
    <source>
        <dbReference type="Proteomes" id="UP001610810"/>
    </source>
</evidence>
<keyword evidence="3" id="KW-1185">Reference proteome</keyword>
<dbReference type="EMBL" id="JBIQWK010000004">
    <property type="protein sequence ID" value="MFI0573707.1"/>
    <property type="molecule type" value="Genomic_DNA"/>
</dbReference>
<dbReference type="Proteomes" id="UP001610810">
    <property type="component" value="Unassembled WGS sequence"/>
</dbReference>
<name>A0ABW7S3B6_STRTE</name>
<protein>
    <recommendedName>
        <fullName evidence="4">Secreted protein</fullName>
    </recommendedName>
</protein>
<feature type="transmembrane region" description="Helical" evidence="1">
    <location>
        <begin position="42"/>
        <end position="61"/>
    </location>
</feature>
<dbReference type="RefSeq" id="WP_201280952.1">
    <property type="nucleotide sequence ID" value="NZ_JAAIFS010000004.1"/>
</dbReference>
<comment type="caution">
    <text evidence="2">The sequence shown here is derived from an EMBL/GenBank/DDBJ whole genome shotgun (WGS) entry which is preliminary data.</text>
</comment>